<feature type="compositionally biased region" description="Basic and acidic residues" evidence="5">
    <location>
        <begin position="284"/>
        <end position="303"/>
    </location>
</feature>
<reference evidence="7 8" key="1">
    <citation type="submission" date="2016-02" db="EMBL/GenBank/DDBJ databases">
        <title>Genome analysis of coral dinoflagellate symbionts highlights evolutionary adaptations to a symbiotic lifestyle.</title>
        <authorList>
            <person name="Aranda M."/>
            <person name="Li Y."/>
            <person name="Liew Y.J."/>
            <person name="Baumgarten S."/>
            <person name="Simakov O."/>
            <person name="Wilson M."/>
            <person name="Piel J."/>
            <person name="Ashoor H."/>
            <person name="Bougouffa S."/>
            <person name="Bajic V.B."/>
            <person name="Ryu T."/>
            <person name="Ravasi T."/>
            <person name="Bayer T."/>
            <person name="Micklem G."/>
            <person name="Kim H."/>
            <person name="Bhak J."/>
            <person name="Lajeunesse T.C."/>
            <person name="Voolstra C.R."/>
        </authorList>
    </citation>
    <scope>NUCLEOTIDE SEQUENCE [LARGE SCALE GENOMIC DNA]</scope>
    <source>
        <strain evidence="7 8">CCMP2467</strain>
    </source>
</reference>
<dbReference type="SUPFAM" id="SSF55154">
    <property type="entry name" value="CYTH-like phosphatases"/>
    <property type="match status" value="1"/>
</dbReference>
<feature type="domain" description="mRNA triphosphatase Cet1-like" evidence="6">
    <location>
        <begin position="43"/>
        <end position="211"/>
    </location>
</feature>
<dbReference type="Gene3D" id="3.20.100.10">
    <property type="entry name" value="mRNA triphosphatase Cet1-like"/>
    <property type="match status" value="1"/>
</dbReference>
<evidence type="ECO:0000313" key="7">
    <source>
        <dbReference type="EMBL" id="OLQ08213.1"/>
    </source>
</evidence>
<evidence type="ECO:0000259" key="6">
    <source>
        <dbReference type="Pfam" id="PF02940"/>
    </source>
</evidence>
<dbReference type="InterPro" id="IPR033469">
    <property type="entry name" value="CYTH-like_dom_sf"/>
</dbReference>
<dbReference type="GO" id="GO:0004651">
    <property type="term" value="F:polynucleotide 5'-phosphatase activity"/>
    <property type="evidence" value="ECO:0007669"/>
    <property type="project" value="InterPro"/>
</dbReference>
<organism evidence="7 8">
    <name type="scientific">Symbiodinium microadriaticum</name>
    <name type="common">Dinoflagellate</name>
    <name type="synonym">Zooxanthella microadriatica</name>
    <dbReference type="NCBI Taxonomy" id="2951"/>
    <lineage>
        <taxon>Eukaryota</taxon>
        <taxon>Sar</taxon>
        <taxon>Alveolata</taxon>
        <taxon>Dinophyceae</taxon>
        <taxon>Suessiales</taxon>
        <taxon>Symbiodiniaceae</taxon>
        <taxon>Symbiodinium</taxon>
    </lineage>
</organism>
<evidence type="ECO:0000256" key="1">
    <source>
        <dbReference type="ARBA" id="ARBA00022664"/>
    </source>
</evidence>
<dbReference type="Pfam" id="PF02940">
    <property type="entry name" value="mRNA_triPase"/>
    <property type="match status" value="1"/>
</dbReference>
<dbReference type="InterPro" id="IPR004206">
    <property type="entry name" value="mRNA_triPase_Cet1"/>
</dbReference>
<dbReference type="GO" id="GO:0140818">
    <property type="term" value="F:mRNA 5'-triphosphate monophosphatase activity"/>
    <property type="evidence" value="ECO:0007669"/>
    <property type="project" value="UniProtKB-EC"/>
</dbReference>
<keyword evidence="8" id="KW-1185">Reference proteome</keyword>
<dbReference type="Proteomes" id="UP000186817">
    <property type="component" value="Unassembled WGS sequence"/>
</dbReference>
<keyword evidence="2" id="KW-0378">Hydrolase</keyword>
<evidence type="ECO:0000313" key="8">
    <source>
        <dbReference type="Proteomes" id="UP000186817"/>
    </source>
</evidence>
<dbReference type="OrthoDB" id="200924at2759"/>
<keyword evidence="1" id="KW-0507">mRNA processing</keyword>
<feature type="region of interest" description="Disordered" evidence="5">
    <location>
        <begin position="274"/>
        <end position="303"/>
    </location>
</feature>
<dbReference type="AlphaFoldDB" id="A0A1Q9EL83"/>
<evidence type="ECO:0000256" key="4">
    <source>
        <dbReference type="ARBA" id="ARBA00047740"/>
    </source>
</evidence>
<gene>
    <name evidence="7" type="ORF">AK812_SmicGene8294</name>
</gene>
<comment type="caution">
    <text evidence="7">The sequence shown here is derived from an EMBL/GenBank/DDBJ whole genome shotgun (WGS) entry which is preliminary data.</text>
</comment>
<evidence type="ECO:0000256" key="3">
    <source>
        <dbReference type="ARBA" id="ARBA00035028"/>
    </source>
</evidence>
<dbReference type="EC" id="3.6.1.74" evidence="3"/>
<dbReference type="InterPro" id="IPR037009">
    <property type="entry name" value="mRNA_triPase_Cet1_sf"/>
</dbReference>
<accession>A0A1Q9EL83</accession>
<sequence length="358" mass="40078">MPALLEVGPTTITDEKPHLVDPVVWQLGQILEANAPLMNAGMELELEVRLGILKGWKAGRANLPCSTEALLVPQCENFSYKFQPGLPPEIFVELMNKLEKLELPCSAADEEVLDIVYDVPHQQPNMPPRHIRVSHTLCEDAESGQRRWGNPVAMVKSRREALDLFAGRSVPTNGPTFDLRVALSTEAKLRGTTLPSPSSHQVSIKREKRRRTLDFKADGNPVLSYEVELELKSALLRKNLEAKRNGDDTHKLWELLTDFLDASRDLAALASETWPLKKPPPLKPEPEGKSAEEKEAYKKRLPERPEPLIGHYLYRLSSAGWPNKQQKIDDAADVVHPPPAQRPIISATSIYEDMPKVA</sequence>
<evidence type="ECO:0000256" key="5">
    <source>
        <dbReference type="SAM" id="MobiDB-lite"/>
    </source>
</evidence>
<protein>
    <recommendedName>
        <fullName evidence="3">mRNA 5'-phosphatase</fullName>
        <ecNumber evidence="3">3.6.1.74</ecNumber>
    </recommendedName>
</protein>
<name>A0A1Q9EL83_SYMMI</name>
<dbReference type="GO" id="GO:0006397">
    <property type="term" value="P:mRNA processing"/>
    <property type="evidence" value="ECO:0007669"/>
    <property type="project" value="UniProtKB-KW"/>
</dbReference>
<proteinExistence type="predicted"/>
<evidence type="ECO:0000256" key="2">
    <source>
        <dbReference type="ARBA" id="ARBA00022801"/>
    </source>
</evidence>
<comment type="catalytic activity">
    <reaction evidence="4">
        <text>a 5'-end triphospho-ribonucleoside in mRNA + H2O = a 5'-end diphospho-ribonucleoside in mRNA + phosphate + H(+)</text>
        <dbReference type="Rhea" id="RHEA:67004"/>
        <dbReference type="Rhea" id="RHEA-COMP:17164"/>
        <dbReference type="Rhea" id="RHEA-COMP:17165"/>
        <dbReference type="ChEBI" id="CHEBI:15377"/>
        <dbReference type="ChEBI" id="CHEBI:15378"/>
        <dbReference type="ChEBI" id="CHEBI:43474"/>
        <dbReference type="ChEBI" id="CHEBI:167616"/>
        <dbReference type="ChEBI" id="CHEBI:167618"/>
        <dbReference type="EC" id="3.6.1.74"/>
    </reaction>
    <physiologicalReaction direction="left-to-right" evidence="4">
        <dbReference type="Rhea" id="RHEA:67005"/>
    </physiologicalReaction>
</comment>
<dbReference type="EMBL" id="LSRX01000122">
    <property type="protein sequence ID" value="OLQ08213.1"/>
    <property type="molecule type" value="Genomic_DNA"/>
</dbReference>